<protein>
    <recommendedName>
        <fullName evidence="10">DNA topoisomerase 1</fullName>
        <ecNumber evidence="10">5.6.2.1</ecNumber>
    </recommendedName>
    <alternativeName>
        <fullName evidence="10">DNA topoisomerase I</fullName>
    </alternativeName>
</protein>
<dbReference type="CDD" id="cd03363">
    <property type="entry name" value="TOPRIM_TopoIA_TopoI"/>
    <property type="match status" value="1"/>
</dbReference>
<feature type="domain" description="Topo IA-type catalytic" evidence="12">
    <location>
        <begin position="129"/>
        <end position="553"/>
    </location>
</feature>
<dbReference type="GO" id="GO:0006265">
    <property type="term" value="P:DNA topological change"/>
    <property type="evidence" value="ECO:0007669"/>
    <property type="project" value="UniProtKB-UniRule"/>
</dbReference>
<comment type="subunit">
    <text evidence="10">Monomer.</text>
</comment>
<dbReference type="InterPro" id="IPR005733">
    <property type="entry name" value="TopoI_bac-type"/>
</dbReference>
<feature type="site" description="Interaction with DNA" evidence="10">
    <location>
        <position position="143"/>
    </location>
</feature>
<evidence type="ECO:0000259" key="12">
    <source>
        <dbReference type="PROSITE" id="PS52039"/>
    </source>
</evidence>
<comment type="similarity">
    <text evidence="2 10">Belongs to the type IA topoisomerase family.</text>
</comment>
<evidence type="ECO:0000256" key="1">
    <source>
        <dbReference type="ARBA" id="ARBA00000213"/>
    </source>
</evidence>
<evidence type="ECO:0000256" key="2">
    <source>
        <dbReference type="ARBA" id="ARBA00009446"/>
    </source>
</evidence>
<dbReference type="PRINTS" id="PR00417">
    <property type="entry name" value="PRTPISMRASEI"/>
</dbReference>
<keyword evidence="6" id="KW-0460">Magnesium</keyword>
<dbReference type="InterPro" id="IPR000380">
    <property type="entry name" value="Topo_IA"/>
</dbReference>
<dbReference type="InterPro" id="IPR013824">
    <property type="entry name" value="Topo_IA_cen_sub1"/>
</dbReference>
<dbReference type="GO" id="GO:0003677">
    <property type="term" value="F:DNA binding"/>
    <property type="evidence" value="ECO:0007669"/>
    <property type="project" value="UniProtKB-KW"/>
</dbReference>
<dbReference type="SMART" id="SM00437">
    <property type="entry name" value="TOP1Ac"/>
    <property type="match status" value="1"/>
</dbReference>
<dbReference type="InterPro" id="IPR013497">
    <property type="entry name" value="Topo_IA_cen"/>
</dbReference>
<feature type="site" description="Interaction with DNA" evidence="10">
    <location>
        <position position="32"/>
    </location>
</feature>
<evidence type="ECO:0000256" key="6">
    <source>
        <dbReference type="ARBA" id="ARBA00022842"/>
    </source>
</evidence>
<evidence type="ECO:0000256" key="9">
    <source>
        <dbReference type="ARBA" id="ARBA00023235"/>
    </source>
</evidence>
<dbReference type="Pfam" id="PF01131">
    <property type="entry name" value="Topoisom_bac"/>
    <property type="match status" value="1"/>
</dbReference>
<dbReference type="Gene3D" id="1.10.460.10">
    <property type="entry name" value="Topoisomerase I, domain 2"/>
    <property type="match status" value="1"/>
</dbReference>
<dbReference type="PROSITE" id="PS50880">
    <property type="entry name" value="TOPRIM"/>
    <property type="match status" value="1"/>
</dbReference>
<evidence type="ECO:0000313" key="14">
    <source>
        <dbReference type="Proteomes" id="UP000509414"/>
    </source>
</evidence>
<dbReference type="Gene3D" id="1.10.290.10">
    <property type="entry name" value="Topoisomerase I, domain 4"/>
    <property type="match status" value="1"/>
</dbReference>
<dbReference type="SUPFAM" id="SSF57783">
    <property type="entry name" value="Zinc beta-ribbon"/>
    <property type="match status" value="2"/>
</dbReference>
<dbReference type="Gene3D" id="2.70.20.10">
    <property type="entry name" value="Topoisomerase I, domain 3"/>
    <property type="match status" value="1"/>
</dbReference>
<keyword evidence="3" id="KW-0479">Metal-binding</keyword>
<feature type="domain" description="Toprim" evidence="11">
    <location>
        <begin position="2"/>
        <end position="113"/>
    </location>
</feature>
<feature type="site" description="Interaction with DNA" evidence="10">
    <location>
        <position position="139"/>
    </location>
</feature>
<dbReference type="GO" id="GO:0008270">
    <property type="term" value="F:zinc ion binding"/>
    <property type="evidence" value="ECO:0007669"/>
    <property type="project" value="UniProtKB-KW"/>
</dbReference>
<dbReference type="InterPro" id="IPR023406">
    <property type="entry name" value="Topo_IA_AS"/>
</dbReference>
<feature type="site" description="Interaction with DNA" evidence="10">
    <location>
        <position position="148"/>
    </location>
</feature>
<feature type="region of interest" description="Interaction with DNA" evidence="10">
    <location>
        <begin position="163"/>
        <end position="168"/>
    </location>
</feature>
<keyword evidence="7 10" id="KW-0799">Topoisomerase</keyword>
<evidence type="ECO:0000256" key="5">
    <source>
        <dbReference type="ARBA" id="ARBA00022833"/>
    </source>
</evidence>
<keyword evidence="8 10" id="KW-0238">DNA-binding</keyword>
<evidence type="ECO:0000256" key="10">
    <source>
        <dbReference type="HAMAP-Rule" id="MF_00952"/>
    </source>
</evidence>
<comment type="catalytic activity">
    <reaction evidence="1 10">
        <text>ATP-independent breakage of single-stranded DNA, followed by passage and rejoining.</text>
        <dbReference type="EC" id="5.6.2.1"/>
    </reaction>
</comment>
<dbReference type="PROSITE" id="PS00396">
    <property type="entry name" value="TOPO_IA_1"/>
    <property type="match status" value="1"/>
</dbReference>
<comment type="caution">
    <text evidence="10">Lacks conserved residue(s) required for the propagation of feature annotation.</text>
</comment>
<dbReference type="InterPro" id="IPR013826">
    <property type="entry name" value="Topo_IA_cen_sub3"/>
</dbReference>
<reference evidence="13 14" key="1">
    <citation type="submission" date="2020-02" db="EMBL/GenBank/DDBJ databases">
        <title>Complete genome sequence of the novel Campylobacter species Candidatus Campylobacter infans.</title>
        <authorList>
            <person name="Duim B."/>
            <person name="Zomer A."/>
            <person name="van der Graaf L."/>
            <person name="Wagenaar J."/>
        </authorList>
    </citation>
    <scope>NUCLEOTIDE SEQUENCE [LARGE SCALE GENOMIC DNA]</scope>
    <source>
        <strain evidence="13 14">19S00001</strain>
    </source>
</reference>
<dbReference type="InterPro" id="IPR028612">
    <property type="entry name" value="Topoisom_1_IA"/>
</dbReference>
<keyword evidence="4" id="KW-0863">Zinc-finger</keyword>
<feature type="site" description="Interaction with DNA" evidence="10">
    <location>
        <position position="299"/>
    </location>
</feature>
<evidence type="ECO:0000256" key="7">
    <source>
        <dbReference type="ARBA" id="ARBA00023029"/>
    </source>
</evidence>
<dbReference type="SUPFAM" id="SSF56712">
    <property type="entry name" value="Prokaryotic type I DNA topoisomerase"/>
    <property type="match status" value="1"/>
</dbReference>
<keyword evidence="9 10" id="KW-0413">Isomerase</keyword>
<evidence type="ECO:0000313" key="13">
    <source>
        <dbReference type="EMBL" id="QLI05091.1"/>
    </source>
</evidence>
<dbReference type="AlphaFoldDB" id="A0A7H9CHE2"/>
<evidence type="ECO:0000256" key="8">
    <source>
        <dbReference type="ARBA" id="ARBA00023125"/>
    </source>
</evidence>
<keyword evidence="14" id="KW-1185">Reference proteome</keyword>
<evidence type="ECO:0000256" key="4">
    <source>
        <dbReference type="ARBA" id="ARBA00022771"/>
    </source>
</evidence>
<feature type="site" description="Interaction with DNA" evidence="10">
    <location>
        <position position="140"/>
    </location>
</feature>
<name>A0A7H9CHE2_9BACT</name>
<dbReference type="InterPro" id="IPR013825">
    <property type="entry name" value="Topo_IA_cen_sub2"/>
</dbReference>
<dbReference type="GO" id="GO:0003917">
    <property type="term" value="F:DNA topoisomerase type I (single strand cut, ATP-independent) activity"/>
    <property type="evidence" value="ECO:0007669"/>
    <property type="project" value="UniProtKB-UniRule"/>
</dbReference>
<dbReference type="KEGG" id="cinf:CINF_0568"/>
<dbReference type="RefSeq" id="WP_179975670.1">
    <property type="nucleotide sequence ID" value="NZ_CP049075.1"/>
</dbReference>
<sequence>MNKLIIVESPAKAKTIKNFLGKGYEIIASKGHIRDLPKSSFGIKIEDGEFIPEYRISRDHSDIVKQIQTLAKKADEIYLATDEDREGEAIAYHIAMAIGKDPTSLPRIVFHEITKSAIENALKNPRHLDMDSVNAQQARRLLDRIVGYKLSPLLSQKIQNGLSAGRVQSAALKIIVDKEREIQAFVPIKYYSIDCVFKRDLDAEIISFNEQKLEKLSISTDQSAKNIVNATLNESFKIKSIESKERKANPNPPFMTSTLQQAASNRLGYSPKRTMALAQQLYEGVQTDQGVMGAITYMRTDSLNLAQEAIKSARDFIQKEFGPKYLPPKPNIYASKAKGAQEAHEAIRPTNVAFTPQIAAKYLNAELLKLYTLIYNRFLACQMSQSIVENQSIIISSKSCQYRLSGRKMLFDGFSRLWESSEKDRILPALKIGDEMSVQKCEFSENFTEPPSRYSEAGLVKKLESLGIGRPSTYAPTITLLTSREYVKSQNKQLIPEPIAFKITTMLEENFNDIVDSDFTSRLEEKLDDIAEKKCEWQTVLNEFYTPFDAKITSGKTSIASQKTSELIGEKCPECGKDLVKRSGKYGEFIACSGYPKCKYSRNIQNPQNSDDSQNAQKPAKKALVSIGVACPKCGEGDVVERFSKRGKFYGCSRYPKCDYVSNYAPSGTNCPQCSTMMVLKKLKKGDFNECPSCKYKIQISQD</sequence>
<dbReference type="PANTHER" id="PTHR42785">
    <property type="entry name" value="DNA TOPOISOMERASE, TYPE IA, CORE"/>
    <property type="match status" value="1"/>
</dbReference>
<dbReference type="HAMAP" id="MF_00952">
    <property type="entry name" value="Topoisom_1_prok"/>
    <property type="match status" value="1"/>
</dbReference>
<dbReference type="CDD" id="cd00186">
    <property type="entry name" value="TOP1Ac"/>
    <property type="match status" value="1"/>
</dbReference>
<dbReference type="Pfam" id="PF01751">
    <property type="entry name" value="Toprim"/>
    <property type="match status" value="1"/>
</dbReference>
<dbReference type="Gene3D" id="3.30.65.10">
    <property type="entry name" value="Bacterial Topoisomerase I, domain 1"/>
    <property type="match status" value="2"/>
</dbReference>
<dbReference type="GO" id="GO:0005694">
    <property type="term" value="C:chromosome"/>
    <property type="evidence" value="ECO:0007669"/>
    <property type="project" value="InterPro"/>
</dbReference>
<organism evidence="13 14">
    <name type="scientific">Candidatus Campylobacter infans</name>
    <dbReference type="NCBI Taxonomy" id="2561898"/>
    <lineage>
        <taxon>Bacteria</taxon>
        <taxon>Pseudomonadati</taxon>
        <taxon>Campylobacterota</taxon>
        <taxon>Epsilonproteobacteria</taxon>
        <taxon>Campylobacterales</taxon>
        <taxon>Campylobacteraceae</taxon>
        <taxon>Campylobacter</taxon>
    </lineage>
</organism>
<dbReference type="InterPro" id="IPR034149">
    <property type="entry name" value="TOPRIM_TopoI"/>
</dbReference>
<dbReference type="SMART" id="SM00436">
    <property type="entry name" value="TOP1Bc"/>
    <property type="match status" value="1"/>
</dbReference>
<dbReference type="Gene3D" id="3.40.50.140">
    <property type="match status" value="1"/>
</dbReference>
<feature type="active site" description="O-(5'-phospho-DNA)-tyrosine intermediate" evidence="10">
    <location>
        <position position="297"/>
    </location>
</feature>
<evidence type="ECO:0000256" key="3">
    <source>
        <dbReference type="ARBA" id="ARBA00022723"/>
    </source>
</evidence>
<keyword evidence="5" id="KW-0862">Zinc</keyword>
<gene>
    <name evidence="10 13" type="primary">topA</name>
    <name evidence="13" type="ORF">CINF_0568</name>
</gene>
<dbReference type="NCBIfam" id="TIGR01051">
    <property type="entry name" value="topA_bact"/>
    <property type="match status" value="1"/>
</dbReference>
<evidence type="ECO:0000259" key="11">
    <source>
        <dbReference type="PROSITE" id="PS50880"/>
    </source>
</evidence>
<dbReference type="PROSITE" id="PS52039">
    <property type="entry name" value="TOPO_IA_2"/>
    <property type="match status" value="1"/>
</dbReference>
<dbReference type="InterPro" id="IPR023405">
    <property type="entry name" value="Topo_IA_core_domain"/>
</dbReference>
<dbReference type="SMART" id="SM00493">
    <property type="entry name" value="TOPRIM"/>
    <property type="match status" value="1"/>
</dbReference>
<comment type="function">
    <text evidence="10">Releases the supercoiling and torsional tension of DNA, which is introduced during the DNA replication and transcription, by transiently cleaving and rejoining one strand of the DNA duplex. Introduces a single-strand break via transesterification at a target site in duplex DNA. The scissile phosphodiester is attacked by the catalytic tyrosine of the enzyme, resulting in the formation of a DNA-(5'-phosphotyrosyl)-enzyme intermediate and the expulsion of a 3'-OH DNA strand. The free DNA strand then undergoes passage around the unbroken strand, thus removing DNA supercoils. Finally, in the religation step, the DNA 3'-OH attacks the covalent intermediate to expel the active-site tyrosine and restore the DNA phosphodiester backbone.</text>
</comment>
<dbReference type="InterPro" id="IPR006171">
    <property type="entry name" value="TOPRIM_dom"/>
</dbReference>
<dbReference type="InterPro" id="IPR003601">
    <property type="entry name" value="Topo_IA_2"/>
</dbReference>
<accession>A0A7H9CHE2</accession>
<dbReference type="EMBL" id="CP049075">
    <property type="protein sequence ID" value="QLI05091.1"/>
    <property type="molecule type" value="Genomic_DNA"/>
</dbReference>
<dbReference type="Pfam" id="PF01396">
    <property type="entry name" value="Zn_ribbon_Top1"/>
    <property type="match status" value="3"/>
</dbReference>
<feature type="site" description="Interaction with DNA" evidence="10">
    <location>
        <position position="484"/>
    </location>
</feature>
<dbReference type="PANTHER" id="PTHR42785:SF1">
    <property type="entry name" value="DNA TOPOISOMERASE"/>
    <property type="match status" value="1"/>
</dbReference>
<dbReference type="Proteomes" id="UP000509414">
    <property type="component" value="Chromosome"/>
</dbReference>
<dbReference type="InterPro" id="IPR003602">
    <property type="entry name" value="Topo_IA_DNA-bd_dom"/>
</dbReference>
<dbReference type="InterPro" id="IPR013498">
    <property type="entry name" value="Topo_IA_Znf"/>
</dbReference>
<dbReference type="EC" id="5.6.2.1" evidence="10"/>
<proteinExistence type="inferred from homology"/>